<dbReference type="EMBL" id="ML977393">
    <property type="protein sequence ID" value="KAF2105244.1"/>
    <property type="molecule type" value="Genomic_DNA"/>
</dbReference>
<protein>
    <submittedName>
        <fullName evidence="1">Uncharacterized protein</fullName>
    </submittedName>
</protein>
<dbReference type="OrthoDB" id="3929326at2759"/>
<proteinExistence type="predicted"/>
<name>A0A6A5YEW2_9PLEO</name>
<feature type="non-terminal residue" evidence="1">
    <location>
        <position position="1"/>
    </location>
</feature>
<reference evidence="1" key="1">
    <citation type="journal article" date="2020" name="Stud. Mycol.">
        <title>101 Dothideomycetes genomes: a test case for predicting lifestyles and emergence of pathogens.</title>
        <authorList>
            <person name="Haridas S."/>
            <person name="Albert R."/>
            <person name="Binder M."/>
            <person name="Bloem J."/>
            <person name="Labutti K."/>
            <person name="Salamov A."/>
            <person name="Andreopoulos B."/>
            <person name="Baker S."/>
            <person name="Barry K."/>
            <person name="Bills G."/>
            <person name="Bluhm B."/>
            <person name="Cannon C."/>
            <person name="Castanera R."/>
            <person name="Culley D."/>
            <person name="Daum C."/>
            <person name="Ezra D."/>
            <person name="Gonzalez J."/>
            <person name="Henrissat B."/>
            <person name="Kuo A."/>
            <person name="Liang C."/>
            <person name="Lipzen A."/>
            <person name="Lutzoni F."/>
            <person name="Magnuson J."/>
            <person name="Mondo S."/>
            <person name="Nolan M."/>
            <person name="Ohm R."/>
            <person name="Pangilinan J."/>
            <person name="Park H.-J."/>
            <person name="Ramirez L."/>
            <person name="Alfaro M."/>
            <person name="Sun H."/>
            <person name="Tritt A."/>
            <person name="Yoshinaga Y."/>
            <person name="Zwiers L.-H."/>
            <person name="Turgeon B."/>
            <person name="Goodwin S."/>
            <person name="Spatafora J."/>
            <person name="Crous P."/>
            <person name="Grigoriev I."/>
        </authorList>
    </citation>
    <scope>NUCLEOTIDE SEQUENCE</scope>
    <source>
        <strain evidence="1">CBS 627.86</strain>
    </source>
</reference>
<gene>
    <name evidence="1" type="ORF">BDV96DRAFT_509716</name>
</gene>
<evidence type="ECO:0000313" key="1">
    <source>
        <dbReference type="EMBL" id="KAF2105244.1"/>
    </source>
</evidence>
<dbReference type="AlphaFoldDB" id="A0A6A5YEW2"/>
<sequence length="60" mass="6792">NYSLSSKKTYLTFPSLTLLGKKVNVLGLSTTNERLRALKDLECLKTAVQLERYLGVARYL</sequence>
<evidence type="ECO:0000313" key="2">
    <source>
        <dbReference type="Proteomes" id="UP000799770"/>
    </source>
</evidence>
<accession>A0A6A5YEW2</accession>
<organism evidence="1 2">
    <name type="scientific">Lophiotrema nucula</name>
    <dbReference type="NCBI Taxonomy" id="690887"/>
    <lineage>
        <taxon>Eukaryota</taxon>
        <taxon>Fungi</taxon>
        <taxon>Dikarya</taxon>
        <taxon>Ascomycota</taxon>
        <taxon>Pezizomycotina</taxon>
        <taxon>Dothideomycetes</taxon>
        <taxon>Pleosporomycetidae</taxon>
        <taxon>Pleosporales</taxon>
        <taxon>Lophiotremataceae</taxon>
        <taxon>Lophiotrema</taxon>
    </lineage>
</organism>
<keyword evidence="2" id="KW-1185">Reference proteome</keyword>
<dbReference type="Proteomes" id="UP000799770">
    <property type="component" value="Unassembled WGS sequence"/>
</dbReference>